<dbReference type="FunFam" id="3.40.50.620:FF:000069">
    <property type="entry name" value="diphthine--ammonia ligase"/>
    <property type="match status" value="1"/>
</dbReference>
<evidence type="ECO:0000256" key="9">
    <source>
        <dbReference type="ARBA" id="ARBA00048108"/>
    </source>
</evidence>
<dbReference type="SUPFAM" id="SSF52402">
    <property type="entry name" value="Adenine nucleotide alpha hydrolases-like"/>
    <property type="match status" value="1"/>
</dbReference>
<dbReference type="Gene3D" id="3.90.1490.10">
    <property type="entry name" value="putative n-type atp pyrophosphatase, domain 2"/>
    <property type="match status" value="1"/>
</dbReference>
<dbReference type="InterPro" id="IPR030662">
    <property type="entry name" value="DPH6/MJ0570"/>
</dbReference>
<dbReference type="GO" id="GO:0017178">
    <property type="term" value="F:diphthine-ammonia ligase activity"/>
    <property type="evidence" value="ECO:0007669"/>
    <property type="project" value="UniProtKB-EC"/>
</dbReference>
<dbReference type="Proteomes" id="UP001318040">
    <property type="component" value="Chromosome 17"/>
</dbReference>
<dbReference type="GeneID" id="116943288"/>
<reference evidence="13" key="1">
    <citation type="submission" date="2025-08" db="UniProtKB">
        <authorList>
            <consortium name="RefSeq"/>
        </authorList>
    </citation>
    <scope>IDENTIFICATION</scope>
    <source>
        <tissue evidence="13">Sperm</tissue>
    </source>
</reference>
<sequence>MLALSNTACHSSPLGSCLGAECHTPQAAGGKDSCYNLMQCVAAGHQVVALANLQPVGKDELDSYMYQTVGHQAVGLYAEAMALPLYRRSIQGETLEMGRDYTEHAGDEVEDLYHLLKEVKEKEAVEGVSVGAILSDYQRLRVENVCERLGLTPLALLWHREQEELLQEMVTAGVEAILIKVAALGLDPRKHLGKSLLEMSPLLVSRCPVHSSRKSSGSTCAGKAASMRRSPSTAPSFTSESS</sequence>
<evidence type="ECO:0000256" key="5">
    <source>
        <dbReference type="ARBA" id="ARBA00029814"/>
    </source>
</evidence>
<gene>
    <name evidence="13" type="primary">DPH6</name>
</gene>
<feature type="compositionally biased region" description="Polar residues" evidence="10">
    <location>
        <begin position="229"/>
        <end position="242"/>
    </location>
</feature>
<dbReference type="EC" id="6.3.1.14" evidence="3"/>
<evidence type="ECO:0000313" key="12">
    <source>
        <dbReference type="Proteomes" id="UP001318040"/>
    </source>
</evidence>
<name>A0AAJ7WVR2_PETMA</name>
<dbReference type="InterPro" id="IPR002761">
    <property type="entry name" value="Diphthami_syn_dom"/>
</dbReference>
<protein>
    <recommendedName>
        <fullName evidence="4">Diphthine--ammonia ligase</fullName>
        <ecNumber evidence="3">6.3.1.14</ecNumber>
    </recommendedName>
    <alternativeName>
        <fullName evidence="6">ATP-binding domain-containing protein 4</fullName>
    </alternativeName>
    <alternativeName>
        <fullName evidence="5">Diphthamide synthase</fullName>
    </alternativeName>
    <alternativeName>
        <fullName evidence="7">Diphthamide synthetase</fullName>
    </alternativeName>
    <alternativeName>
        <fullName evidence="8">Protein DPH6 homolog</fullName>
    </alternativeName>
</protein>
<evidence type="ECO:0000313" key="13">
    <source>
        <dbReference type="RefSeq" id="XP_032811911.1"/>
    </source>
</evidence>
<dbReference type="AlphaFoldDB" id="A0AAJ7WVR2"/>
<feature type="domain" description="Diphthamide synthase" evidence="11">
    <location>
        <begin position="28"/>
        <end position="195"/>
    </location>
</feature>
<dbReference type="PANTHER" id="PTHR12196">
    <property type="entry name" value="DOMAIN OF UNKNOWN FUNCTION 71 DUF71 -CONTAINING PROTEIN"/>
    <property type="match status" value="1"/>
</dbReference>
<dbReference type="Pfam" id="PF01902">
    <property type="entry name" value="Diphthami_syn_2"/>
    <property type="match status" value="1"/>
</dbReference>
<comment type="pathway">
    <text evidence="1">Protein modification; peptidyl-diphthamide biosynthesis.</text>
</comment>
<evidence type="ECO:0000256" key="1">
    <source>
        <dbReference type="ARBA" id="ARBA00005156"/>
    </source>
</evidence>
<feature type="region of interest" description="Disordered" evidence="10">
    <location>
        <begin position="209"/>
        <end position="242"/>
    </location>
</feature>
<comment type="catalytic activity">
    <reaction evidence="9">
        <text>diphthine-[translation elongation factor 2] + NH4(+) + ATP = diphthamide-[translation elongation factor 2] + AMP + diphosphate + H(+)</text>
        <dbReference type="Rhea" id="RHEA:19753"/>
        <dbReference type="Rhea" id="RHEA-COMP:10172"/>
        <dbReference type="Rhea" id="RHEA-COMP:10174"/>
        <dbReference type="ChEBI" id="CHEBI:15378"/>
        <dbReference type="ChEBI" id="CHEBI:16692"/>
        <dbReference type="ChEBI" id="CHEBI:28938"/>
        <dbReference type="ChEBI" id="CHEBI:30616"/>
        <dbReference type="ChEBI" id="CHEBI:33019"/>
        <dbReference type="ChEBI" id="CHEBI:82696"/>
        <dbReference type="ChEBI" id="CHEBI:456215"/>
        <dbReference type="EC" id="6.3.1.14"/>
    </reaction>
</comment>
<keyword evidence="13" id="KW-0436">Ligase</keyword>
<dbReference type="GO" id="GO:0017183">
    <property type="term" value="P:protein histidyl modification to diphthamide"/>
    <property type="evidence" value="ECO:0007669"/>
    <property type="project" value="TreeGrafter"/>
</dbReference>
<accession>A0AAJ7WVR2</accession>
<dbReference type="CDD" id="cd01994">
    <property type="entry name" value="AANH_PF0828-like"/>
    <property type="match status" value="1"/>
</dbReference>
<dbReference type="PANTHER" id="PTHR12196:SF2">
    <property type="entry name" value="DIPHTHINE--AMMONIA LIGASE"/>
    <property type="match status" value="1"/>
</dbReference>
<organism evidence="12 13">
    <name type="scientific">Petromyzon marinus</name>
    <name type="common">Sea lamprey</name>
    <dbReference type="NCBI Taxonomy" id="7757"/>
    <lineage>
        <taxon>Eukaryota</taxon>
        <taxon>Metazoa</taxon>
        <taxon>Chordata</taxon>
        <taxon>Craniata</taxon>
        <taxon>Vertebrata</taxon>
        <taxon>Cyclostomata</taxon>
        <taxon>Hyperoartia</taxon>
        <taxon>Petromyzontiformes</taxon>
        <taxon>Petromyzontidae</taxon>
        <taxon>Petromyzon</taxon>
    </lineage>
</organism>
<dbReference type="NCBIfam" id="TIGR00290">
    <property type="entry name" value="MJ0570_dom"/>
    <property type="match status" value="1"/>
</dbReference>
<dbReference type="Gene3D" id="3.40.50.620">
    <property type="entry name" value="HUPs"/>
    <property type="match status" value="1"/>
</dbReference>
<dbReference type="RefSeq" id="XP_032811911.1">
    <property type="nucleotide sequence ID" value="XM_032956020.1"/>
</dbReference>
<evidence type="ECO:0000259" key="11">
    <source>
        <dbReference type="Pfam" id="PF01902"/>
    </source>
</evidence>
<evidence type="ECO:0000256" key="6">
    <source>
        <dbReference type="ARBA" id="ARBA00031202"/>
    </source>
</evidence>
<proteinExistence type="inferred from homology"/>
<evidence type="ECO:0000256" key="2">
    <source>
        <dbReference type="ARBA" id="ARBA00008496"/>
    </source>
</evidence>
<evidence type="ECO:0000256" key="8">
    <source>
        <dbReference type="ARBA" id="ARBA00032849"/>
    </source>
</evidence>
<evidence type="ECO:0000256" key="10">
    <source>
        <dbReference type="SAM" id="MobiDB-lite"/>
    </source>
</evidence>
<comment type="similarity">
    <text evidence="2">Belongs to the Diphthine--ammonia ligase family.</text>
</comment>
<dbReference type="InterPro" id="IPR014729">
    <property type="entry name" value="Rossmann-like_a/b/a_fold"/>
</dbReference>
<evidence type="ECO:0000256" key="7">
    <source>
        <dbReference type="ARBA" id="ARBA00031552"/>
    </source>
</evidence>
<dbReference type="CTD" id="89978"/>
<evidence type="ECO:0000256" key="3">
    <source>
        <dbReference type="ARBA" id="ARBA00012089"/>
    </source>
</evidence>
<evidence type="ECO:0000256" key="4">
    <source>
        <dbReference type="ARBA" id="ARBA00018426"/>
    </source>
</evidence>
<keyword evidence="12" id="KW-1185">Reference proteome</keyword>